<dbReference type="EMBL" id="JBEXAC010000001">
    <property type="protein sequence ID" value="MET6997066.1"/>
    <property type="molecule type" value="Genomic_DNA"/>
</dbReference>
<comment type="caution">
    <text evidence="1">The sequence shown here is derived from an EMBL/GenBank/DDBJ whole genome shotgun (WGS) entry which is preliminary data.</text>
</comment>
<dbReference type="Proteomes" id="UP001549749">
    <property type="component" value="Unassembled WGS sequence"/>
</dbReference>
<proteinExistence type="predicted"/>
<accession>A0ABV2T216</accession>
<sequence>MQQSFELKLIDKTSGKLLNADLECWANQDFNIKLIWDREPLLYSGTDLYECLQLCRKRLEGDGIFILCNGSRIDTYPSRQLRDTSNGVRTYLLEAGKTPSIILNLLDFTECNIGTIQEQNNYYKKWKDDLKILLNQQQEG</sequence>
<protein>
    <submittedName>
        <fullName evidence="1">Uncharacterized protein</fullName>
    </submittedName>
</protein>
<name>A0ABV2T216_9BACT</name>
<reference evidence="1 2" key="1">
    <citation type="submission" date="2024-06" db="EMBL/GenBank/DDBJ databases">
        <title>Chitinophaga defluvii sp. nov., isolated from municipal sewage.</title>
        <authorList>
            <person name="Zhang L."/>
        </authorList>
    </citation>
    <scope>NUCLEOTIDE SEQUENCE [LARGE SCALE GENOMIC DNA]</scope>
    <source>
        <strain evidence="1 2">H8</strain>
    </source>
</reference>
<organism evidence="1 2">
    <name type="scientific">Chitinophaga defluvii</name>
    <dbReference type="NCBI Taxonomy" id="3163343"/>
    <lineage>
        <taxon>Bacteria</taxon>
        <taxon>Pseudomonadati</taxon>
        <taxon>Bacteroidota</taxon>
        <taxon>Chitinophagia</taxon>
        <taxon>Chitinophagales</taxon>
        <taxon>Chitinophagaceae</taxon>
        <taxon>Chitinophaga</taxon>
    </lineage>
</organism>
<evidence type="ECO:0000313" key="2">
    <source>
        <dbReference type="Proteomes" id="UP001549749"/>
    </source>
</evidence>
<evidence type="ECO:0000313" key="1">
    <source>
        <dbReference type="EMBL" id="MET6997066.1"/>
    </source>
</evidence>
<keyword evidence="2" id="KW-1185">Reference proteome</keyword>
<dbReference type="RefSeq" id="WP_354659706.1">
    <property type="nucleotide sequence ID" value="NZ_JBEXAC010000001.1"/>
</dbReference>
<gene>
    <name evidence="1" type="ORF">ABR189_06785</name>
</gene>